<dbReference type="EMBL" id="JACHJG010000006">
    <property type="protein sequence ID" value="MBB4887383.1"/>
    <property type="molecule type" value="Genomic_DNA"/>
</dbReference>
<dbReference type="Pfam" id="PF03633">
    <property type="entry name" value="Glyco_hydro_65C"/>
    <property type="match status" value="1"/>
</dbReference>
<comment type="caution">
    <text evidence="5">The sequence shown here is derived from an EMBL/GenBank/DDBJ whole genome shotgun (WGS) entry which is preliminary data.</text>
</comment>
<dbReference type="InterPro" id="IPR000421">
    <property type="entry name" value="FA58C"/>
</dbReference>
<dbReference type="InterPro" id="IPR005195">
    <property type="entry name" value="Glyco_hydro_65_M"/>
</dbReference>
<dbReference type="Pfam" id="PF03632">
    <property type="entry name" value="Glyco_hydro_65m"/>
    <property type="match status" value="1"/>
</dbReference>
<dbReference type="GO" id="GO:0004555">
    <property type="term" value="F:alpha,alpha-trehalase activity"/>
    <property type="evidence" value="ECO:0007669"/>
    <property type="project" value="TreeGrafter"/>
</dbReference>
<dbReference type="PROSITE" id="PS50022">
    <property type="entry name" value="FA58C_3"/>
    <property type="match status" value="1"/>
</dbReference>
<dbReference type="SUPFAM" id="SSF48208">
    <property type="entry name" value="Six-hairpin glycosidases"/>
    <property type="match status" value="1"/>
</dbReference>
<dbReference type="PANTHER" id="PTHR11051:SF8">
    <property type="entry name" value="PROTEIN-GLUCOSYLGALACTOSYLHYDROXYLYSINE GLUCOSIDASE"/>
    <property type="match status" value="1"/>
</dbReference>
<keyword evidence="1" id="KW-0326">Glycosidase</keyword>
<feature type="region of interest" description="Disordered" evidence="2">
    <location>
        <begin position="31"/>
        <end position="61"/>
    </location>
</feature>
<evidence type="ECO:0000256" key="2">
    <source>
        <dbReference type="SAM" id="MobiDB-lite"/>
    </source>
</evidence>
<dbReference type="InterPro" id="IPR005196">
    <property type="entry name" value="Glyco_hydro_65_N"/>
</dbReference>
<dbReference type="RefSeq" id="WP_184734402.1">
    <property type="nucleotide sequence ID" value="NZ_BMRW01000002.1"/>
</dbReference>
<dbReference type="SUPFAM" id="SSF74650">
    <property type="entry name" value="Galactose mutarotase-like"/>
    <property type="match status" value="1"/>
</dbReference>
<feature type="domain" description="F5/8 type C" evidence="4">
    <location>
        <begin position="794"/>
        <end position="882"/>
    </location>
</feature>
<keyword evidence="3" id="KW-0732">Signal</keyword>
<dbReference type="InterPro" id="IPR008979">
    <property type="entry name" value="Galactose-bd-like_sf"/>
</dbReference>
<evidence type="ECO:0000256" key="1">
    <source>
        <dbReference type="ARBA" id="ARBA00023295"/>
    </source>
</evidence>
<organism evidence="5 6">
    <name type="scientific">Streptomyces netropsis</name>
    <name type="common">Streptoverticillium netropsis</name>
    <dbReference type="NCBI Taxonomy" id="55404"/>
    <lineage>
        <taxon>Bacteria</taxon>
        <taxon>Bacillati</taxon>
        <taxon>Actinomycetota</taxon>
        <taxon>Actinomycetes</taxon>
        <taxon>Kitasatosporales</taxon>
        <taxon>Streptomycetaceae</taxon>
        <taxon>Streptomyces</taxon>
    </lineage>
</organism>
<dbReference type="Gene3D" id="2.60.420.10">
    <property type="entry name" value="Maltose phosphorylase, domain 3"/>
    <property type="match status" value="1"/>
</dbReference>
<dbReference type="PANTHER" id="PTHR11051">
    <property type="entry name" value="GLYCOSYL HYDROLASE-RELATED"/>
    <property type="match status" value="1"/>
</dbReference>
<dbReference type="GO" id="GO:0016757">
    <property type="term" value="F:glycosyltransferase activity"/>
    <property type="evidence" value="ECO:0007669"/>
    <property type="project" value="UniProtKB-ARBA"/>
</dbReference>
<dbReference type="GO" id="GO:0030246">
    <property type="term" value="F:carbohydrate binding"/>
    <property type="evidence" value="ECO:0007669"/>
    <property type="project" value="InterPro"/>
</dbReference>
<dbReference type="Gene3D" id="1.50.10.10">
    <property type="match status" value="1"/>
</dbReference>
<dbReference type="GO" id="GO:0005993">
    <property type="term" value="P:trehalose catabolic process"/>
    <property type="evidence" value="ECO:0007669"/>
    <property type="project" value="TreeGrafter"/>
</dbReference>
<feature type="region of interest" description="Disordered" evidence="2">
    <location>
        <begin position="231"/>
        <end position="259"/>
    </location>
</feature>
<dbReference type="Gene3D" id="2.60.120.260">
    <property type="entry name" value="Galactose-binding domain-like"/>
    <property type="match status" value="1"/>
</dbReference>
<dbReference type="Proteomes" id="UP000556436">
    <property type="component" value="Unassembled WGS sequence"/>
</dbReference>
<evidence type="ECO:0000313" key="6">
    <source>
        <dbReference type="Proteomes" id="UP000556436"/>
    </source>
</evidence>
<gene>
    <name evidence="5" type="ORF">FHS38_003437</name>
</gene>
<dbReference type="Pfam" id="PF00754">
    <property type="entry name" value="F5_F8_type_C"/>
    <property type="match status" value="1"/>
</dbReference>
<accession>A0A7W7LD02</accession>
<dbReference type="InterPro" id="IPR008928">
    <property type="entry name" value="6-hairpin_glycosidase_sf"/>
</dbReference>
<feature type="chain" id="PRO_5030814903" evidence="3">
    <location>
        <begin position="33"/>
        <end position="919"/>
    </location>
</feature>
<proteinExistence type="predicted"/>
<evidence type="ECO:0000313" key="5">
    <source>
        <dbReference type="EMBL" id="MBB4887383.1"/>
    </source>
</evidence>
<dbReference type="AlphaFoldDB" id="A0A7W7LD02"/>
<dbReference type="SUPFAM" id="SSF49785">
    <property type="entry name" value="Galactose-binding domain-like"/>
    <property type="match status" value="1"/>
</dbReference>
<name>A0A7W7LD02_STRNE</name>
<evidence type="ECO:0000259" key="4">
    <source>
        <dbReference type="PROSITE" id="PS50022"/>
    </source>
</evidence>
<evidence type="ECO:0000256" key="3">
    <source>
        <dbReference type="SAM" id="SignalP"/>
    </source>
</evidence>
<keyword evidence="5" id="KW-0378">Hydrolase</keyword>
<feature type="compositionally biased region" description="Polar residues" evidence="2">
    <location>
        <begin position="43"/>
        <end position="54"/>
    </location>
</feature>
<protein>
    <submittedName>
        <fullName evidence="5">Trehalose/maltose hydrolase-like predicted phosphorylase</fullName>
    </submittedName>
</protein>
<sequence>MTPSPDARSRPARLSALLLAGVLVASVPPAAAAQAPQPPTSDGPPTSASPTGSCRTGDGWTLETTRINSDDTHHAYVGNGYLGQRVPPNGAGYTGSDAKTGWPLFTPSYDGSFVSGLYAHNKQTAADRQAVAALPTWSTLTVGTGGKHGDTFNSLTKAGRISGYRQTLFLHCGVVRTSLTWTAADGRKTDLLYEVLADRNDPHVGAVRLSMTPRWSGEATVTDQLDGRGARRLRQTGGGDRTGGTGRDGRTMDVAFRTDGTDTDGAVASTLRAGHGVRKADPRHADDAGDLSARQSLSFPVRKGHAYEITKFVGVDTALTSQSPRRDATAASQRAARRGWDRLLRAHSAAWARLWRADIEVPGRRELQAWVRSARYGLLAGTWEGAANSISPAGLTSDNYAGLVFWDAETWMYPALLATAPELAKTVVEYRYRTRAGARENARKLGYQGLFYPWNSGSKGDLAQECHSVDPPHCRTQIHLQSDISLAAWQYYLATGDTDWLRERGWPVMKGIAEFWAGRVNRNADGSYSIKDTAGPDEYSNGVDDAVFTNAGAVTALRHATRAAGLLGERAPGEWTAIADRIRIPYDAQRKVFQQYDGYRGSKIKQADTVLLMYPLEWRMPEGAAARTLDYYAQRTDPDGPAMTDSVHAIAAAGTGEPGCSTYTYLQRSIRPFVRGPFAQFSEARGTKAGAEDPLAGSPAHDFLTGKGGFLQIFTNGLTGMRMREDRLRLDPMLPPQLSDGVTLRGLRWQGRTYDMELGSHHTTVRLTDGPPMTLDTPQGAQVLTEAAPAVLKTRRPDLAPTGNLARCTTVNASSEEPGMYADAAVDGNPATAWVPDGPNGSLTNDLGKPVRVTKVNPTWSGPAPASYDVQTSLDGRHWRDVVADAGGGRPVSARYVRVVVRGDAAAKSRTGIAELTVS</sequence>
<dbReference type="Pfam" id="PF03636">
    <property type="entry name" value="Glyco_hydro_65N"/>
    <property type="match status" value="1"/>
</dbReference>
<dbReference type="InterPro" id="IPR005194">
    <property type="entry name" value="Glyco_hydro_65_C"/>
</dbReference>
<reference evidence="5 6" key="1">
    <citation type="submission" date="2020-08" db="EMBL/GenBank/DDBJ databases">
        <title>Genomic Encyclopedia of Type Strains, Phase III (KMG-III): the genomes of soil and plant-associated and newly described type strains.</title>
        <authorList>
            <person name="Whitman W."/>
        </authorList>
    </citation>
    <scope>NUCLEOTIDE SEQUENCE [LARGE SCALE GENOMIC DNA]</scope>
    <source>
        <strain evidence="5 6">CECT 3265</strain>
    </source>
</reference>
<dbReference type="Gene3D" id="2.70.98.40">
    <property type="entry name" value="Glycoside hydrolase, family 65, N-terminal domain"/>
    <property type="match status" value="1"/>
</dbReference>
<dbReference type="InterPro" id="IPR012341">
    <property type="entry name" value="6hp_glycosidase-like_sf"/>
</dbReference>
<dbReference type="InterPro" id="IPR011013">
    <property type="entry name" value="Gal_mutarotase_sf_dom"/>
</dbReference>
<feature type="compositionally biased region" description="Gly residues" evidence="2">
    <location>
        <begin position="236"/>
        <end position="246"/>
    </location>
</feature>
<dbReference type="InterPro" id="IPR037018">
    <property type="entry name" value="GH65_N"/>
</dbReference>
<feature type="signal peptide" evidence="3">
    <location>
        <begin position="1"/>
        <end position="32"/>
    </location>
</feature>
<keyword evidence="6" id="KW-1185">Reference proteome</keyword>